<dbReference type="PANTHER" id="PTHR46558">
    <property type="entry name" value="TRACRIPTIONAL REGULATORY PROTEIN-RELATED-RELATED"/>
    <property type="match status" value="1"/>
</dbReference>
<dbReference type="Proteomes" id="UP000018716">
    <property type="component" value="Unassembled WGS sequence"/>
</dbReference>
<name>V8B967_STRPA</name>
<protein>
    <recommendedName>
        <fullName evidence="2">HTH cro/C1-type domain-containing protein</fullName>
    </recommendedName>
</protein>
<organism evidence="3 4">
    <name type="scientific">Streptococcus parasanguinis CC87K</name>
    <dbReference type="NCBI Taxonomy" id="1073372"/>
    <lineage>
        <taxon>Bacteria</taxon>
        <taxon>Bacillati</taxon>
        <taxon>Bacillota</taxon>
        <taxon>Bacilli</taxon>
        <taxon>Lactobacillales</taxon>
        <taxon>Streptococcaceae</taxon>
        <taxon>Streptococcus</taxon>
    </lineage>
</organism>
<keyword evidence="1" id="KW-0238">DNA-binding</keyword>
<dbReference type="SMART" id="SM00530">
    <property type="entry name" value="HTH_XRE"/>
    <property type="match status" value="1"/>
</dbReference>
<evidence type="ECO:0000313" key="3">
    <source>
        <dbReference type="EMBL" id="ETD11360.1"/>
    </source>
</evidence>
<dbReference type="OrthoDB" id="2236632at2"/>
<keyword evidence="4" id="KW-1185">Reference proteome</keyword>
<feature type="domain" description="HTH cro/C1-type" evidence="2">
    <location>
        <begin position="4"/>
        <end position="64"/>
    </location>
</feature>
<dbReference type="AlphaFoldDB" id="V8B967"/>
<dbReference type="Pfam" id="PF01381">
    <property type="entry name" value="HTH_3"/>
    <property type="match status" value="1"/>
</dbReference>
<dbReference type="PROSITE" id="PS50943">
    <property type="entry name" value="HTH_CROC1"/>
    <property type="match status" value="1"/>
</dbReference>
<dbReference type="HOGENOM" id="CLU_066192_3_1_9"/>
<dbReference type="EMBL" id="AZJD01000009">
    <property type="protein sequence ID" value="ETD11360.1"/>
    <property type="molecule type" value="Genomic_DNA"/>
</dbReference>
<proteinExistence type="predicted"/>
<sequence length="145" mass="16921">MNRLKELRLNKEENGKVGVTQQEVADKIGVTKRTYIYWEKNERQIKSEKAQLLADYFKVDVGYLLGYTDEPHKSMYDLAQQNPEDFPSDEDDLQDITPQGLVDASSENNKRYFYIENITNFVKDKKTTNSKLKLLSDIVDNFKKS</sequence>
<comment type="caution">
    <text evidence="3">The sequence shown here is derived from an EMBL/GenBank/DDBJ whole genome shotgun (WGS) entry which is preliminary data.</text>
</comment>
<evidence type="ECO:0000256" key="1">
    <source>
        <dbReference type="ARBA" id="ARBA00023125"/>
    </source>
</evidence>
<evidence type="ECO:0000259" key="2">
    <source>
        <dbReference type="PROSITE" id="PS50943"/>
    </source>
</evidence>
<gene>
    <name evidence="3" type="ORF">HMPREF1195_01811</name>
</gene>
<dbReference type="SUPFAM" id="SSF47413">
    <property type="entry name" value="lambda repressor-like DNA-binding domains"/>
    <property type="match status" value="1"/>
</dbReference>
<dbReference type="GO" id="GO:0003677">
    <property type="term" value="F:DNA binding"/>
    <property type="evidence" value="ECO:0007669"/>
    <property type="project" value="UniProtKB-KW"/>
</dbReference>
<dbReference type="CDD" id="cd00093">
    <property type="entry name" value="HTH_XRE"/>
    <property type="match status" value="1"/>
</dbReference>
<accession>V8B967</accession>
<evidence type="ECO:0000313" key="4">
    <source>
        <dbReference type="Proteomes" id="UP000018716"/>
    </source>
</evidence>
<dbReference type="InterPro" id="IPR010982">
    <property type="entry name" value="Lambda_DNA-bd_dom_sf"/>
</dbReference>
<dbReference type="InterPro" id="IPR001387">
    <property type="entry name" value="Cro/C1-type_HTH"/>
</dbReference>
<dbReference type="Gene3D" id="1.10.260.40">
    <property type="entry name" value="lambda repressor-like DNA-binding domains"/>
    <property type="match status" value="1"/>
</dbReference>
<dbReference type="PANTHER" id="PTHR46558:SF11">
    <property type="entry name" value="HTH-TYPE TRANSCRIPTIONAL REGULATOR XRE"/>
    <property type="match status" value="1"/>
</dbReference>
<dbReference type="PATRIC" id="fig|1073372.3.peg.1833"/>
<dbReference type="RefSeq" id="WP_023919967.1">
    <property type="nucleotide sequence ID" value="NZ_KI669403.1"/>
</dbReference>
<reference evidence="3 4" key="1">
    <citation type="submission" date="2013-10" db="EMBL/GenBank/DDBJ databases">
        <title>The Genome Sequence of Streptococcus parasanguinis CC87K.</title>
        <authorList>
            <consortium name="The Broad Institute Genomics Platform"/>
            <person name="Earl A."/>
            <person name="Allen-Vercoe E."/>
            <person name="Daigneault M."/>
            <person name="Young S.K."/>
            <person name="Zeng Q."/>
            <person name="Gargeya S."/>
            <person name="Fitzgerald M."/>
            <person name="Abouelleil A."/>
            <person name="Alvarado L."/>
            <person name="Chapman S.B."/>
            <person name="Gainer-Dewar J."/>
            <person name="Goldberg J."/>
            <person name="Griggs A."/>
            <person name="Gujja S."/>
            <person name="Hansen M."/>
            <person name="Howarth C."/>
            <person name="Imamovic A."/>
            <person name="Ireland A."/>
            <person name="Larimer J."/>
            <person name="McCowan C."/>
            <person name="Murphy C."/>
            <person name="Pearson M."/>
            <person name="Poon T.W."/>
            <person name="Priest M."/>
            <person name="Roberts A."/>
            <person name="Saif S."/>
            <person name="Shea T."/>
            <person name="Sykes S."/>
            <person name="Wortman J."/>
            <person name="Nusbaum C."/>
            <person name="Birren B."/>
        </authorList>
    </citation>
    <scope>NUCLEOTIDE SEQUENCE [LARGE SCALE GENOMIC DNA]</scope>
    <source>
        <strain evidence="3 4">CC87K</strain>
    </source>
</reference>